<dbReference type="AlphaFoldDB" id="A0AAD8X829"/>
<accession>A0AAD8X829</accession>
<dbReference type="GeneID" id="85394920"/>
<name>A0AAD8X829_GLOAC</name>
<evidence type="ECO:0000313" key="1">
    <source>
        <dbReference type="EMBL" id="KAK1704657.1"/>
    </source>
</evidence>
<dbReference type="Proteomes" id="UP001244207">
    <property type="component" value="Unassembled WGS sequence"/>
</dbReference>
<organism evidence="1 2">
    <name type="scientific">Glomerella acutata</name>
    <name type="common">Colletotrichum acutatum</name>
    <dbReference type="NCBI Taxonomy" id="27357"/>
    <lineage>
        <taxon>Eukaryota</taxon>
        <taxon>Fungi</taxon>
        <taxon>Dikarya</taxon>
        <taxon>Ascomycota</taxon>
        <taxon>Pezizomycotina</taxon>
        <taxon>Sordariomycetes</taxon>
        <taxon>Hypocreomycetidae</taxon>
        <taxon>Glomerellales</taxon>
        <taxon>Glomerellaceae</taxon>
        <taxon>Colletotrichum</taxon>
        <taxon>Colletotrichum acutatum species complex</taxon>
    </lineage>
</organism>
<keyword evidence="2" id="KW-1185">Reference proteome</keyword>
<reference evidence="1" key="1">
    <citation type="submission" date="2021-12" db="EMBL/GenBank/DDBJ databases">
        <title>Comparative genomics, transcriptomics and evolutionary studies reveal genomic signatures of adaptation to plant cell wall in hemibiotrophic fungi.</title>
        <authorList>
            <consortium name="DOE Joint Genome Institute"/>
            <person name="Baroncelli R."/>
            <person name="Diaz J.F."/>
            <person name="Benocci T."/>
            <person name="Peng M."/>
            <person name="Battaglia E."/>
            <person name="Haridas S."/>
            <person name="Andreopoulos W."/>
            <person name="Labutti K."/>
            <person name="Pangilinan J."/>
            <person name="Floch G.L."/>
            <person name="Makela M.R."/>
            <person name="Henrissat B."/>
            <person name="Grigoriev I.V."/>
            <person name="Crouch J.A."/>
            <person name="De Vries R.P."/>
            <person name="Sukno S.A."/>
            <person name="Thon M.R."/>
        </authorList>
    </citation>
    <scope>NUCLEOTIDE SEQUENCE</scope>
    <source>
        <strain evidence="1">CBS 112980</strain>
    </source>
</reference>
<proteinExistence type="predicted"/>
<dbReference type="EMBL" id="JAHMHS010000260">
    <property type="protein sequence ID" value="KAK1704657.1"/>
    <property type="molecule type" value="Genomic_DNA"/>
</dbReference>
<sequence length="168" mass="19140">MLRRNTHTSRLSPEHSRFWGSRNSANCFGSSHIFDFKLLGHGSVHVSWATDTRHYTFNQVFHLLLLWSWHSVPGAAGTQHTSLIHTLGLRLGTRELSLLLSSCFWGSRNNQHFSLMLTLGSRLGTRELDFHLSSCFWGSRNVQHSSLIHTLGSRLGTRELNLLLSSRF</sequence>
<gene>
    <name evidence="1" type="ORF">BDZ83DRAFT_658240</name>
</gene>
<protein>
    <submittedName>
        <fullName evidence="1">Uncharacterized protein</fullName>
    </submittedName>
</protein>
<evidence type="ECO:0000313" key="2">
    <source>
        <dbReference type="Proteomes" id="UP001244207"/>
    </source>
</evidence>
<comment type="caution">
    <text evidence="1">The sequence shown here is derived from an EMBL/GenBank/DDBJ whole genome shotgun (WGS) entry which is preliminary data.</text>
</comment>
<dbReference type="RefSeq" id="XP_060357458.1">
    <property type="nucleotide sequence ID" value="XM_060511021.1"/>
</dbReference>